<dbReference type="EMBL" id="BMXK01000007">
    <property type="protein sequence ID" value="GHD07538.1"/>
    <property type="molecule type" value="Genomic_DNA"/>
</dbReference>
<sequence length="316" mass="35097">MTPMDWLPWGLTVLLAAALIGYAVIRRRQAARIAAAHDARVAALTEAHKQESGQASAEHRRTLEKSMTQLAELQSSAANDQAEAKAREKQLHTYLASSLDYDLESRLALLEACRQQKLDGVMLTNLVFLRGRPTRGHYYRRQIDHIIVTTEKVILIENKGWKGIVCDGKKPSTLHRDLGSLVAAEDLGDHFAIHIGGSQGRIRIATSGNEDKGQVPVLQAKRQANDLRVFASELGLTLSWVEACVFYSHPEVKLHAADFQTTWNVRVFDRNRLSYILKSSLGPQRVDVESVMQALEPYAGDSTGFGSFAAMRPSRI</sequence>
<keyword evidence="5" id="KW-1185">Reference proteome</keyword>
<proteinExistence type="predicted"/>
<feature type="coiled-coil region" evidence="1">
    <location>
        <begin position="63"/>
        <end position="90"/>
    </location>
</feature>
<feature type="domain" description="NERD" evidence="3">
    <location>
        <begin position="112"/>
        <end position="230"/>
    </location>
</feature>
<evidence type="ECO:0000313" key="4">
    <source>
        <dbReference type="EMBL" id="GHD07538.1"/>
    </source>
</evidence>
<evidence type="ECO:0000313" key="5">
    <source>
        <dbReference type="Proteomes" id="UP000642819"/>
    </source>
</evidence>
<dbReference type="InterPro" id="IPR011528">
    <property type="entry name" value="NERD"/>
</dbReference>
<keyword evidence="2" id="KW-1133">Transmembrane helix</keyword>
<feature type="transmembrane region" description="Helical" evidence="2">
    <location>
        <begin position="6"/>
        <end position="25"/>
    </location>
</feature>
<gene>
    <name evidence="4" type="ORF">GCM10008096_18390</name>
</gene>
<comment type="caution">
    <text evidence="4">The sequence shown here is derived from an EMBL/GenBank/DDBJ whole genome shotgun (WGS) entry which is preliminary data.</text>
</comment>
<dbReference type="Pfam" id="PF08378">
    <property type="entry name" value="NERD"/>
    <property type="match status" value="1"/>
</dbReference>
<dbReference type="Proteomes" id="UP000642819">
    <property type="component" value="Unassembled WGS sequence"/>
</dbReference>
<keyword evidence="2" id="KW-0472">Membrane</keyword>
<reference evidence="5" key="1">
    <citation type="journal article" date="2019" name="Int. J. Syst. Evol. Microbiol.">
        <title>The Global Catalogue of Microorganisms (GCM) 10K type strain sequencing project: providing services to taxonomists for standard genome sequencing and annotation.</title>
        <authorList>
            <consortium name="The Broad Institute Genomics Platform"/>
            <consortium name="The Broad Institute Genome Sequencing Center for Infectious Disease"/>
            <person name="Wu L."/>
            <person name="Ma J."/>
        </authorList>
    </citation>
    <scope>NUCLEOTIDE SEQUENCE [LARGE SCALE GENOMIC DNA]</scope>
    <source>
        <strain evidence="5">KCTC 19466</strain>
    </source>
</reference>
<evidence type="ECO:0000259" key="3">
    <source>
        <dbReference type="Pfam" id="PF08378"/>
    </source>
</evidence>
<evidence type="ECO:0000256" key="2">
    <source>
        <dbReference type="SAM" id="Phobius"/>
    </source>
</evidence>
<dbReference type="RefSeq" id="WP_189349855.1">
    <property type="nucleotide sequence ID" value="NZ_BMXK01000007.1"/>
</dbReference>
<protein>
    <recommendedName>
        <fullName evidence="3">NERD domain-containing protein</fullName>
    </recommendedName>
</protein>
<keyword evidence="1" id="KW-0175">Coiled coil</keyword>
<accession>A0ABQ3GHS0</accession>
<name>A0ABQ3GHS0_9MICC</name>
<evidence type="ECO:0000256" key="1">
    <source>
        <dbReference type="SAM" id="Coils"/>
    </source>
</evidence>
<keyword evidence="2" id="KW-0812">Transmembrane</keyword>
<organism evidence="4 5">
    <name type="scientific">Zhihengliuella salsuginis</name>
    <dbReference type="NCBI Taxonomy" id="578222"/>
    <lineage>
        <taxon>Bacteria</taxon>
        <taxon>Bacillati</taxon>
        <taxon>Actinomycetota</taxon>
        <taxon>Actinomycetes</taxon>
        <taxon>Micrococcales</taxon>
        <taxon>Micrococcaceae</taxon>
        <taxon>Zhihengliuella</taxon>
    </lineage>
</organism>